<feature type="compositionally biased region" description="Basic and acidic residues" evidence="3">
    <location>
        <begin position="279"/>
        <end position="298"/>
    </location>
</feature>
<feature type="region of interest" description="Disordered" evidence="3">
    <location>
        <begin position="273"/>
        <end position="335"/>
    </location>
</feature>
<dbReference type="Proteomes" id="UP000318582">
    <property type="component" value="Unassembled WGS sequence"/>
</dbReference>
<protein>
    <recommendedName>
        <fullName evidence="4">Protein kinase domain-containing protein</fullName>
    </recommendedName>
</protein>
<dbReference type="InterPro" id="IPR000719">
    <property type="entry name" value="Prot_kinase_dom"/>
</dbReference>
<accession>A0A507E8S8</accession>
<evidence type="ECO:0000256" key="1">
    <source>
        <dbReference type="ARBA" id="ARBA00022741"/>
    </source>
</evidence>
<dbReference type="SUPFAM" id="SSF48371">
    <property type="entry name" value="ARM repeat"/>
    <property type="match status" value="1"/>
</dbReference>
<reference evidence="5 6" key="1">
    <citation type="journal article" date="2019" name="Sci. Rep.">
        <title>Comparative genomics of chytrid fungi reveal insights into the obligate biotrophic and pathogenic lifestyle of Synchytrium endobioticum.</title>
        <authorList>
            <person name="van de Vossenberg B.T.L.H."/>
            <person name="Warris S."/>
            <person name="Nguyen H.D.T."/>
            <person name="van Gent-Pelzer M.P.E."/>
            <person name="Joly D.L."/>
            <person name="van de Geest H.C."/>
            <person name="Bonants P.J.M."/>
            <person name="Smith D.S."/>
            <person name="Levesque C.A."/>
            <person name="van der Lee T.A.J."/>
        </authorList>
    </citation>
    <scope>NUCLEOTIDE SEQUENCE [LARGE SCALE GENOMIC DNA]</scope>
    <source>
        <strain evidence="5 6">CBS 809.83</strain>
    </source>
</reference>
<dbReference type="InterPro" id="IPR008271">
    <property type="entry name" value="Ser/Thr_kinase_AS"/>
</dbReference>
<gene>
    <name evidence="5" type="ORF">PhCBS80983_g02430</name>
</gene>
<dbReference type="STRING" id="109895.A0A507E8S8"/>
<keyword evidence="6" id="KW-1185">Reference proteome</keyword>
<dbReference type="PANTHER" id="PTHR48012:SF26">
    <property type="entry name" value="SERINE_THREONINE-PROTEIN KINASE DDB_G0283821-RELATED"/>
    <property type="match status" value="1"/>
</dbReference>
<dbReference type="GO" id="GO:0005737">
    <property type="term" value="C:cytoplasm"/>
    <property type="evidence" value="ECO:0007669"/>
    <property type="project" value="TreeGrafter"/>
</dbReference>
<dbReference type="PROSITE" id="PS50011">
    <property type="entry name" value="PROTEIN_KINASE_DOM"/>
    <property type="match status" value="1"/>
</dbReference>
<evidence type="ECO:0000313" key="6">
    <source>
        <dbReference type="Proteomes" id="UP000318582"/>
    </source>
</evidence>
<dbReference type="InterPro" id="IPR016024">
    <property type="entry name" value="ARM-type_fold"/>
</dbReference>
<dbReference type="PROSITE" id="PS00108">
    <property type="entry name" value="PROTEIN_KINASE_ST"/>
    <property type="match status" value="1"/>
</dbReference>
<feature type="compositionally biased region" description="Low complexity" evidence="3">
    <location>
        <begin position="381"/>
        <end position="394"/>
    </location>
</feature>
<evidence type="ECO:0000256" key="2">
    <source>
        <dbReference type="ARBA" id="ARBA00022840"/>
    </source>
</evidence>
<dbReference type="SMART" id="SM00220">
    <property type="entry name" value="S_TKc"/>
    <property type="match status" value="1"/>
</dbReference>
<dbReference type="SUPFAM" id="SSF56112">
    <property type="entry name" value="Protein kinase-like (PK-like)"/>
    <property type="match status" value="1"/>
</dbReference>
<feature type="region of interest" description="Disordered" evidence="3">
    <location>
        <begin position="372"/>
        <end position="403"/>
    </location>
</feature>
<dbReference type="GO" id="GO:0004674">
    <property type="term" value="F:protein serine/threonine kinase activity"/>
    <property type="evidence" value="ECO:0007669"/>
    <property type="project" value="TreeGrafter"/>
</dbReference>
<dbReference type="Gene3D" id="1.25.10.10">
    <property type="entry name" value="Leucine-rich Repeat Variant"/>
    <property type="match status" value="1"/>
</dbReference>
<proteinExistence type="predicted"/>
<dbReference type="EMBL" id="QEAQ01000024">
    <property type="protein sequence ID" value="TPX59548.1"/>
    <property type="molecule type" value="Genomic_DNA"/>
</dbReference>
<dbReference type="InterPro" id="IPR011009">
    <property type="entry name" value="Kinase-like_dom_sf"/>
</dbReference>
<keyword evidence="1" id="KW-0547">Nucleotide-binding</keyword>
<feature type="domain" description="Protein kinase" evidence="4">
    <location>
        <begin position="1"/>
        <end position="230"/>
    </location>
</feature>
<dbReference type="InterPro" id="IPR050629">
    <property type="entry name" value="STE20/SPS1-PAK"/>
</dbReference>
<evidence type="ECO:0000313" key="5">
    <source>
        <dbReference type="EMBL" id="TPX59548.1"/>
    </source>
</evidence>
<dbReference type="Pfam" id="PF00069">
    <property type="entry name" value="Pkinase"/>
    <property type="match status" value="1"/>
</dbReference>
<evidence type="ECO:0000256" key="3">
    <source>
        <dbReference type="SAM" id="MobiDB-lite"/>
    </source>
</evidence>
<organism evidence="5 6">
    <name type="scientific">Powellomyces hirtus</name>
    <dbReference type="NCBI Taxonomy" id="109895"/>
    <lineage>
        <taxon>Eukaryota</taxon>
        <taxon>Fungi</taxon>
        <taxon>Fungi incertae sedis</taxon>
        <taxon>Chytridiomycota</taxon>
        <taxon>Chytridiomycota incertae sedis</taxon>
        <taxon>Chytridiomycetes</taxon>
        <taxon>Spizellomycetales</taxon>
        <taxon>Powellomycetaceae</taxon>
        <taxon>Powellomyces</taxon>
    </lineage>
</organism>
<dbReference type="InterPro" id="IPR011989">
    <property type="entry name" value="ARM-like"/>
</dbReference>
<keyword evidence="2" id="KW-0067">ATP-binding</keyword>
<dbReference type="GO" id="GO:0005524">
    <property type="term" value="F:ATP binding"/>
    <property type="evidence" value="ECO:0007669"/>
    <property type="project" value="UniProtKB-KW"/>
</dbReference>
<dbReference type="PANTHER" id="PTHR48012">
    <property type="entry name" value="STERILE20-LIKE KINASE, ISOFORM B-RELATED"/>
    <property type="match status" value="1"/>
</dbReference>
<dbReference type="Gene3D" id="1.10.510.10">
    <property type="entry name" value="Transferase(Phosphotransferase) domain 1"/>
    <property type="match status" value="1"/>
</dbReference>
<evidence type="ECO:0000259" key="4">
    <source>
        <dbReference type="PROSITE" id="PS50011"/>
    </source>
</evidence>
<sequence length="1023" mass="111733">MTTGEVVAVKQIRTKNIIASDMTLIMAEIDLLKELHHPNIVKYLGFSKTPSSLNIIMEYCENGSLSSISRKFGKFTEKLVAFYTTQVLDGLVYLHEQGVIHRDIKGPNILTTKDGHVKLADFGIASKVNATSTAVAGSPYWMAPEVIELSGATTASDVWSLGCTIIELLKGHPPYHDLAPMSALFRIVHDEYPPIPDRASPVLRHFLMECFQKDPNLRISARRLLLHPLIVAARENSMKKPIGVGGAYLILSRNAGVRDLLINARRRLTTLGNSQVSKPIRETQSHDPSEPSGKEASSRRNYGQIGQGHTAEKSAKAKTSPSTVSTRDTSRSVRAASGSLSLVAAAAEADSDNEVWDDDFVEGFNDTVVTRASQRGEAKQEQQQQDPLLDQRQGGLSESSAKGPTIDASFIEDIVSEHNYTNEFELPEERPSLLASDVVRTTNFEDELPLSQVEDDEQDPFANLMLDDSAFAGIGGSDNDNAGHHSSVLESFVAQVKAFRQHKKPPSTLSLACDTVMDVVKTYPSVSKLIMTHHGIVPVIRLLQTLEDAELARKLLVLLNQCILSSPEIREAICLLGGLSSVLRFANIRFPLIVRAEVAVFVQDMCCSATDLNMPKMFLFCGGLPALIYMLSGDYWENRKVVWAASEALASIFAVQTSASRTDLCLLFAHHGLLPHLANIFRSANSDRNEPIASSTCVAKILNVFLAISLADSSVRELLAQGNCLRVLVAELRNVDPERLVVLLKCLKNVSMCGEALSALDKAGAIPLVCNLLARHGMPLFTDVQNQSLNILYNLCRLNRARQQSAAINGCIPHLQCFVQSNSPLRQFALPILCDLVNGIAATNVPVDPVWTLLKRWRVIESYVALLKDPAWIVLAVEAIASWVSTSSACSASPPLPQPIHSQSLATAFNSAPISTLANLLLPLQRILVSSPLTRFEFSNSAPVHDKITRALLSASSAGVRLNLLLMLFVIGVDGEAGHAGDKRLRDARRRLREVVGKLCQEDPAVLVREQARKCFDAFGARG</sequence>
<dbReference type="AlphaFoldDB" id="A0A507E8S8"/>
<dbReference type="CDD" id="cd06627">
    <property type="entry name" value="STKc_Cdc7_like"/>
    <property type="match status" value="1"/>
</dbReference>
<comment type="caution">
    <text evidence="5">The sequence shown here is derived from an EMBL/GenBank/DDBJ whole genome shotgun (WGS) entry which is preliminary data.</text>
</comment>
<name>A0A507E8S8_9FUNG</name>
<feature type="compositionally biased region" description="Low complexity" evidence="3">
    <location>
        <begin position="319"/>
        <end position="335"/>
    </location>
</feature>